<dbReference type="Proteomes" id="UP000324800">
    <property type="component" value="Unassembled WGS sequence"/>
</dbReference>
<comment type="caution">
    <text evidence="1">The sequence shown here is derived from an EMBL/GenBank/DDBJ whole genome shotgun (WGS) entry which is preliminary data.</text>
</comment>
<proteinExistence type="predicted"/>
<reference evidence="1 2" key="1">
    <citation type="submission" date="2019-03" db="EMBL/GenBank/DDBJ databases">
        <title>Single cell metagenomics reveals metabolic interactions within the superorganism composed of flagellate Streblomastix strix and complex community of Bacteroidetes bacteria on its surface.</title>
        <authorList>
            <person name="Treitli S.C."/>
            <person name="Kolisko M."/>
            <person name="Husnik F."/>
            <person name="Keeling P."/>
            <person name="Hampl V."/>
        </authorList>
    </citation>
    <scope>NUCLEOTIDE SEQUENCE [LARGE SCALE GENOMIC DNA]</scope>
    <source>
        <strain evidence="1">ST1C</strain>
    </source>
</reference>
<dbReference type="AlphaFoldDB" id="A0A5J4TU93"/>
<accession>A0A5J4TU93</accession>
<feature type="non-terminal residue" evidence="1">
    <location>
        <position position="1"/>
    </location>
</feature>
<evidence type="ECO:0000313" key="2">
    <source>
        <dbReference type="Proteomes" id="UP000324800"/>
    </source>
</evidence>
<sequence length="211" mass="24096">IRDYPPPIPDTYSLLLRQVVNAMLVKDHNVRIPLNLLITLPKINELVRTMANDLKIGSSDDAKIYLERLLNNIDTQPAPVPIRNLILDISPVSHANIPIEPGQVDFETKNILVSRSFKSSDRSHLVRLEILQENKQHTVAILPEIVAGDGIVRILLRFEDKLNQYRGFRWVGIVNSNLDIPDLYFPGQDKVLDTVEMSIDIYYSKINQTYC</sequence>
<organism evidence="1 2">
    <name type="scientific">Streblomastix strix</name>
    <dbReference type="NCBI Taxonomy" id="222440"/>
    <lineage>
        <taxon>Eukaryota</taxon>
        <taxon>Metamonada</taxon>
        <taxon>Preaxostyla</taxon>
        <taxon>Oxymonadida</taxon>
        <taxon>Streblomastigidae</taxon>
        <taxon>Streblomastix</taxon>
    </lineage>
</organism>
<name>A0A5J4TU93_9EUKA</name>
<dbReference type="EMBL" id="SNRW01025343">
    <property type="protein sequence ID" value="KAA6361580.1"/>
    <property type="molecule type" value="Genomic_DNA"/>
</dbReference>
<protein>
    <submittedName>
        <fullName evidence="1">Uncharacterized protein</fullName>
    </submittedName>
</protein>
<gene>
    <name evidence="1" type="ORF">EZS28_042893</name>
</gene>
<evidence type="ECO:0000313" key="1">
    <source>
        <dbReference type="EMBL" id="KAA6361580.1"/>
    </source>
</evidence>